<sequence length="85" mass="9374">MKPYTLASERAAAPTGCAYIAPLFWNKWFRWDGSQASGCYQLGGQIKDESHTGLQIFADGEWHPVIGWALDDCRPAVNCLQEVGA</sequence>
<evidence type="ECO:0000313" key="1">
    <source>
        <dbReference type="EMBL" id="AUV56583.1"/>
    </source>
</evidence>
<proteinExistence type="predicted"/>
<dbReference type="GeneID" id="54987674"/>
<accession>A0A2K9V3C6</accession>
<evidence type="ECO:0000313" key="2">
    <source>
        <dbReference type="Proteomes" id="UP000241935"/>
    </source>
</evidence>
<dbReference type="KEGG" id="vg:54987674"/>
<name>A0A2K9V3C6_9CAUD</name>
<keyword evidence="2" id="KW-1185">Reference proteome</keyword>
<dbReference type="Proteomes" id="UP000241935">
    <property type="component" value="Segment"/>
</dbReference>
<protein>
    <submittedName>
        <fullName evidence="1">Uncharacterized protein</fullName>
    </submittedName>
</protein>
<reference evidence="1 2" key="1">
    <citation type="submission" date="2017-12" db="EMBL/GenBank/DDBJ databases">
        <title>Phages infecting Faecalibacterium prausnitzii belong to novel viral genera that help decipher intestinal viromes.</title>
        <authorList>
            <person name="Petit M.-A."/>
            <person name="De Paepe M."/>
            <person name="Benevides L."/>
            <person name="Langella P."/>
        </authorList>
    </citation>
    <scope>NUCLEOTIDE SEQUENCE [LARGE SCALE GENOMIC DNA]</scope>
</reference>
<organism evidence="1 2">
    <name type="scientific">Faecalibacterium phage FP_Lugh</name>
    <dbReference type="NCBI Taxonomy" id="2070184"/>
    <lineage>
        <taxon>Viruses</taxon>
        <taxon>Duplodnaviria</taxon>
        <taxon>Heunggongvirae</taxon>
        <taxon>Uroviricota</taxon>
        <taxon>Caudoviricetes</taxon>
        <taxon>Lughvirus</taxon>
        <taxon>Lughvirus lugh</taxon>
    </lineage>
</organism>
<dbReference type="EMBL" id="MG711464">
    <property type="protein sequence ID" value="AUV56583.1"/>
    <property type="molecule type" value="Genomic_DNA"/>
</dbReference>
<dbReference type="RefSeq" id="YP_009797262.1">
    <property type="nucleotide sequence ID" value="NC_047912.1"/>
</dbReference>